<dbReference type="GO" id="GO:0005524">
    <property type="term" value="F:ATP binding"/>
    <property type="evidence" value="ECO:0007669"/>
    <property type="project" value="UniProtKB-KW"/>
</dbReference>
<dbReference type="Proteomes" id="UP000320481">
    <property type="component" value="Unassembled WGS sequence"/>
</dbReference>
<dbReference type="InterPro" id="IPR038727">
    <property type="entry name" value="NadR/Ttd14_AAA_dom"/>
</dbReference>
<organism evidence="2 4">
    <name type="scientific">Streptomyces misionensis</name>
    <dbReference type="NCBI Taxonomy" id="67331"/>
    <lineage>
        <taxon>Bacteria</taxon>
        <taxon>Bacillati</taxon>
        <taxon>Actinomycetota</taxon>
        <taxon>Actinomycetes</taxon>
        <taxon>Kitasatosporales</taxon>
        <taxon>Streptomycetaceae</taxon>
        <taxon>Streptomyces</taxon>
    </lineage>
</organism>
<keyword evidence="2" id="KW-0547">Nucleotide-binding</keyword>
<proteinExistence type="predicted"/>
<comment type="caution">
    <text evidence="2">The sequence shown here is derived from an EMBL/GenBank/DDBJ whole genome shotgun (WGS) entry which is preliminary data.</text>
</comment>
<gene>
    <name evidence="2" type="ORF">FRZ03_27510</name>
    <name evidence="3" type="ORF">FRZ03_27585</name>
</gene>
<evidence type="ECO:0000313" key="4">
    <source>
        <dbReference type="Proteomes" id="UP000320481"/>
    </source>
</evidence>
<feature type="domain" description="NadR/Ttd14 AAA" evidence="1">
    <location>
        <begin position="2"/>
        <end position="187"/>
    </location>
</feature>
<sequence>MRIAFVGAYGNGKTTLTTELSKKLGLERTHGSAMRDPAGGTPKALEETTEPELIQLAVRRFTERAVEEAAHPEGFLSDGSVLHEWVYSKVRLAVGRFPEPTDTLAEAVREPRTRLFEEVVDQLGLLAKEHARTGYDVFIHCPVEFPLPEGVDPISESFRTLSDELMLDILKTLDIPVHIVTGTFEERLNQILSIPGVSDSA</sequence>
<dbReference type="AlphaFoldDB" id="A0A5C6J0M7"/>
<evidence type="ECO:0000259" key="1">
    <source>
        <dbReference type="Pfam" id="PF13521"/>
    </source>
</evidence>
<name>A0A5C6J0M7_9ACTN</name>
<dbReference type="Gene3D" id="3.40.50.300">
    <property type="entry name" value="P-loop containing nucleotide triphosphate hydrolases"/>
    <property type="match status" value="1"/>
</dbReference>
<accession>A0A5C6J0M7</accession>
<reference evidence="2" key="1">
    <citation type="journal article" date="2019" name="Microbiol. Resour. Announc.">
        <title>Draft Genomic Sequences of Streptomyces misionensis and Streptomyces albidoflavus, bacteria applied for phytopathogen biocontrol.</title>
        <authorList>
            <person name="Pylro V."/>
            <person name="Dias A."/>
            <person name="Andreote F."/>
            <person name="Varani A."/>
            <person name="Andreote C."/>
            <person name="Bernardo E."/>
            <person name="Martins T."/>
        </authorList>
    </citation>
    <scope>NUCLEOTIDE SEQUENCE [LARGE SCALE GENOMIC DNA]</scope>
    <source>
        <strain evidence="2">66</strain>
    </source>
</reference>
<dbReference type="EMBL" id="VOGW01000168">
    <property type="protein sequence ID" value="TWV34935.1"/>
    <property type="molecule type" value="Genomic_DNA"/>
</dbReference>
<dbReference type="SUPFAM" id="SSF52540">
    <property type="entry name" value="P-loop containing nucleoside triphosphate hydrolases"/>
    <property type="match status" value="1"/>
</dbReference>
<protein>
    <submittedName>
        <fullName evidence="2">ATP-binding protein</fullName>
    </submittedName>
</protein>
<dbReference type="RefSeq" id="WP_146467831.1">
    <property type="nucleotide sequence ID" value="NZ_VOGW01000168.1"/>
</dbReference>
<dbReference type="Pfam" id="PF13521">
    <property type="entry name" value="AAA_28"/>
    <property type="match status" value="1"/>
</dbReference>
<keyword evidence="2" id="KW-0067">ATP-binding</keyword>
<evidence type="ECO:0000313" key="3">
    <source>
        <dbReference type="EMBL" id="TWV34935.1"/>
    </source>
</evidence>
<dbReference type="InterPro" id="IPR027417">
    <property type="entry name" value="P-loop_NTPase"/>
</dbReference>
<dbReference type="EMBL" id="VOGW01000168">
    <property type="protein sequence ID" value="TWV34926.1"/>
    <property type="molecule type" value="Genomic_DNA"/>
</dbReference>
<evidence type="ECO:0000313" key="2">
    <source>
        <dbReference type="EMBL" id="TWV34926.1"/>
    </source>
</evidence>
<keyword evidence="4" id="KW-1185">Reference proteome</keyword>